<evidence type="ECO:0000313" key="2">
    <source>
        <dbReference type="EMBL" id="RDX95164.1"/>
    </source>
</evidence>
<feature type="compositionally biased region" description="Basic and acidic residues" evidence="1">
    <location>
        <begin position="1"/>
        <end position="19"/>
    </location>
</feature>
<name>A0A371GX91_MUCPR</name>
<dbReference type="Proteomes" id="UP000257109">
    <property type="component" value="Unassembled WGS sequence"/>
</dbReference>
<reference evidence="2" key="1">
    <citation type="submission" date="2018-05" db="EMBL/GenBank/DDBJ databases">
        <title>Draft genome of Mucuna pruriens seed.</title>
        <authorList>
            <person name="Nnadi N.E."/>
            <person name="Vos R."/>
            <person name="Hasami M.H."/>
            <person name="Devisetty U.K."/>
            <person name="Aguiy J.C."/>
        </authorList>
    </citation>
    <scope>NUCLEOTIDE SEQUENCE [LARGE SCALE GENOMIC DNA]</scope>
    <source>
        <strain evidence="2">JCA_2017</strain>
    </source>
</reference>
<feature type="region of interest" description="Disordered" evidence="1">
    <location>
        <begin position="1"/>
        <end position="34"/>
    </location>
</feature>
<organism evidence="2 3">
    <name type="scientific">Mucuna pruriens</name>
    <name type="common">Velvet bean</name>
    <name type="synonym">Dolichos pruriens</name>
    <dbReference type="NCBI Taxonomy" id="157652"/>
    <lineage>
        <taxon>Eukaryota</taxon>
        <taxon>Viridiplantae</taxon>
        <taxon>Streptophyta</taxon>
        <taxon>Embryophyta</taxon>
        <taxon>Tracheophyta</taxon>
        <taxon>Spermatophyta</taxon>
        <taxon>Magnoliopsida</taxon>
        <taxon>eudicotyledons</taxon>
        <taxon>Gunneridae</taxon>
        <taxon>Pentapetalae</taxon>
        <taxon>rosids</taxon>
        <taxon>fabids</taxon>
        <taxon>Fabales</taxon>
        <taxon>Fabaceae</taxon>
        <taxon>Papilionoideae</taxon>
        <taxon>50 kb inversion clade</taxon>
        <taxon>NPAAA clade</taxon>
        <taxon>indigoferoid/millettioid clade</taxon>
        <taxon>Phaseoleae</taxon>
        <taxon>Mucuna</taxon>
    </lineage>
</organism>
<protein>
    <submittedName>
        <fullName evidence="2">Uncharacterized protein</fullName>
    </submittedName>
</protein>
<dbReference type="EMBL" id="QJKJ01004190">
    <property type="protein sequence ID" value="RDX95164.1"/>
    <property type="molecule type" value="Genomic_DNA"/>
</dbReference>
<evidence type="ECO:0000256" key="1">
    <source>
        <dbReference type="SAM" id="MobiDB-lite"/>
    </source>
</evidence>
<dbReference type="AlphaFoldDB" id="A0A371GX91"/>
<sequence length="101" mass="11495">MDKHLKDTQEHKGQGEHCTLRPHGKGLHLGPKPNLGVALRDHEFSSPNSDILEGQALRVQYMTSIGYTYQDHPNVTRLRLSRSSQCYKAIKENCLSKIKKQ</sequence>
<evidence type="ECO:0000313" key="3">
    <source>
        <dbReference type="Proteomes" id="UP000257109"/>
    </source>
</evidence>
<gene>
    <name evidence="2" type="ORF">CR513_22354</name>
</gene>
<accession>A0A371GX91</accession>
<keyword evidence="3" id="KW-1185">Reference proteome</keyword>
<proteinExistence type="predicted"/>
<feature type="non-terminal residue" evidence="2">
    <location>
        <position position="1"/>
    </location>
</feature>
<comment type="caution">
    <text evidence="2">The sequence shown here is derived from an EMBL/GenBank/DDBJ whole genome shotgun (WGS) entry which is preliminary data.</text>
</comment>